<keyword evidence="2" id="KW-0732">Signal</keyword>
<evidence type="ECO:0000256" key="3">
    <source>
        <dbReference type="SAM" id="MobiDB-lite"/>
    </source>
</evidence>
<dbReference type="GO" id="GO:0019867">
    <property type="term" value="C:outer membrane"/>
    <property type="evidence" value="ECO:0007669"/>
    <property type="project" value="InterPro"/>
</dbReference>
<dbReference type="InterPro" id="IPR011050">
    <property type="entry name" value="Pectin_lyase_fold/virulence"/>
</dbReference>
<keyword evidence="6" id="KW-1185">Reference proteome</keyword>
<dbReference type="SUPFAM" id="SSF103515">
    <property type="entry name" value="Autotransporter"/>
    <property type="match status" value="1"/>
</dbReference>
<dbReference type="Pfam" id="PF11999">
    <property type="entry name" value="Ice_binding"/>
    <property type="match status" value="1"/>
</dbReference>
<evidence type="ECO:0000259" key="4">
    <source>
        <dbReference type="PROSITE" id="PS51208"/>
    </source>
</evidence>
<dbReference type="Proteomes" id="UP000306196">
    <property type="component" value="Unassembled WGS sequence"/>
</dbReference>
<dbReference type="Pfam" id="PF03797">
    <property type="entry name" value="Autotransporter"/>
    <property type="match status" value="1"/>
</dbReference>
<dbReference type="EMBL" id="VAUV01000003">
    <property type="protein sequence ID" value="TLD71878.1"/>
    <property type="molecule type" value="Genomic_DNA"/>
</dbReference>
<dbReference type="PROSITE" id="PS51208">
    <property type="entry name" value="AUTOTRANSPORTER"/>
    <property type="match status" value="1"/>
</dbReference>
<accession>A0A5R8KHU1</accession>
<dbReference type="OrthoDB" id="191127at2"/>
<reference evidence="5 6" key="1">
    <citation type="submission" date="2019-05" db="EMBL/GenBank/DDBJ databases">
        <title>Verrucobacter flavum gen. nov., sp. nov. a new member of the family Verrucomicrobiaceae.</title>
        <authorList>
            <person name="Szuroczki S."/>
            <person name="Abbaszade G."/>
            <person name="Szabo A."/>
            <person name="Felfoldi T."/>
            <person name="Schumann P."/>
            <person name="Boka K."/>
            <person name="Keki Z."/>
            <person name="Toumi M."/>
            <person name="Toth E."/>
        </authorList>
    </citation>
    <scope>NUCLEOTIDE SEQUENCE [LARGE SCALE GENOMIC DNA]</scope>
    <source>
        <strain evidence="5 6">MG-N-17</strain>
    </source>
</reference>
<dbReference type="AlphaFoldDB" id="A0A5R8KHU1"/>
<proteinExistence type="inferred from homology"/>
<dbReference type="InterPro" id="IPR005546">
    <property type="entry name" value="Autotransporte_beta"/>
</dbReference>
<comment type="similarity">
    <text evidence="1">Belongs to the ice-binding protein family.</text>
</comment>
<dbReference type="InterPro" id="IPR021884">
    <property type="entry name" value="Ice-bd_prot"/>
</dbReference>
<evidence type="ECO:0000313" key="6">
    <source>
        <dbReference type="Proteomes" id="UP000306196"/>
    </source>
</evidence>
<protein>
    <submittedName>
        <fullName evidence="5">DUF3494 domain-containing protein</fullName>
    </submittedName>
</protein>
<comment type="caution">
    <text evidence="5">The sequence shown here is derived from an EMBL/GenBank/DDBJ whole genome shotgun (WGS) entry which is preliminary data.</text>
</comment>
<evidence type="ECO:0000313" key="5">
    <source>
        <dbReference type="EMBL" id="TLD71878.1"/>
    </source>
</evidence>
<feature type="region of interest" description="Disordered" evidence="3">
    <location>
        <begin position="538"/>
        <end position="579"/>
    </location>
</feature>
<organism evidence="5 6">
    <name type="scientific">Phragmitibacter flavus</name>
    <dbReference type="NCBI Taxonomy" id="2576071"/>
    <lineage>
        <taxon>Bacteria</taxon>
        <taxon>Pseudomonadati</taxon>
        <taxon>Verrucomicrobiota</taxon>
        <taxon>Verrucomicrobiia</taxon>
        <taxon>Verrucomicrobiales</taxon>
        <taxon>Verrucomicrobiaceae</taxon>
        <taxon>Phragmitibacter</taxon>
    </lineage>
</organism>
<feature type="domain" description="Autotransporter" evidence="4">
    <location>
        <begin position="598"/>
        <end position="877"/>
    </location>
</feature>
<name>A0A5R8KHU1_9BACT</name>
<dbReference type="NCBIfam" id="TIGR01414">
    <property type="entry name" value="autotrans_barl"/>
    <property type="match status" value="1"/>
</dbReference>
<dbReference type="InterPro" id="IPR036709">
    <property type="entry name" value="Autotransporte_beta_dom_sf"/>
</dbReference>
<evidence type="ECO:0000256" key="2">
    <source>
        <dbReference type="ARBA" id="ARBA00022729"/>
    </source>
</evidence>
<dbReference type="InterPro" id="IPR006315">
    <property type="entry name" value="OM_autotransptr_brl_dom"/>
</dbReference>
<gene>
    <name evidence="5" type="ORF">FEM03_03900</name>
</gene>
<evidence type="ECO:0000256" key="1">
    <source>
        <dbReference type="ARBA" id="ARBA00005445"/>
    </source>
</evidence>
<dbReference type="SMART" id="SM00869">
    <property type="entry name" value="Autotransporter"/>
    <property type="match status" value="1"/>
</dbReference>
<dbReference type="Gene3D" id="2.40.128.130">
    <property type="entry name" value="Autotransporter beta-domain"/>
    <property type="match status" value="1"/>
</dbReference>
<sequence>MITTRSVRLAGLLRGIFGALMTGSLMIEGDNLCAAPIELGSATDFAVLAGSGITISGAINSTVINGDIGSAPTFSITGLENAVFVTGVNHGGNAVTVSAKASLLTAYNNAAGQTATVTYTPITDLGGQTLFAGVHFNSSSFDITGMLTLDALGDPNAVWIFQMGSTLTTASNSLVNLINGALASNVFWQVGSSATLGSDSDFAGSILAFTSITVNDGASVQGRLLALNGAVTLLNNTIVVVRAPAVVDSVEFDGGGTVVVTDTLVVASGIFDVASGTGNVSGGTVITPGDLHKVGAGELVTDSFIDVGGTAYVDEGALYVNGTLKASAVNVLPNALLGGTGLIIGDVHNAGTVAPGDHGVGTFTIDGDYTQTPQGTLQIEISGDSSFDQLIVTGTASLSGTLDVLSLGNYSFEYGQQYPFLVAGNIIGSFDEILMPNSDLYRGRFIIEDNVGILLVAPASYTLVAETPNQTRVAIALDEWIGVEDGDIGEVTLALDVLTTDQYEAAFEAIMPSYYASAISTGIELSQTQGQLLSQQLGSRRLGNRRRNQAQNEAPAEQGEIEQAGGKGARSVQPSGGKNARRVQYAEQPILLAPGPLEDETRWNVWMQGTGMFSEGGMSLTPGESFESGEFMIGADYALSQHLSIGLFTSYQEGWGDYDNGGSIDLETVRLGAYATVDFEGFYAHGAAGYGQTDYSIHRPIQWATLDRTATSNPDGSEVFFMLGTGYDFHAGNFTFGPAASIQYTRLKLNGFTERGADSLNLQVDDTTAESLRTYIGGRVAYACVINEGLTLVPELRMFWQHEFMQGGDTIHSTLDSGNGPGFDYLTEEQGSDSLYAGAGVSMLLGSNVTISLYYHANIGRNDDTQHLVTAGLNWKF</sequence>
<dbReference type="SUPFAM" id="SSF51126">
    <property type="entry name" value="Pectin lyase-like"/>
    <property type="match status" value="1"/>
</dbReference>